<protein>
    <recommendedName>
        <fullName evidence="2">General stress protein FMN-binding split barrel domain-containing protein</fullName>
    </recommendedName>
</protein>
<dbReference type="SUPFAM" id="SSF50475">
    <property type="entry name" value="FMN-binding split barrel"/>
    <property type="match status" value="1"/>
</dbReference>
<organism evidence="3">
    <name type="scientific">uncultured Nocardioidaceae bacterium</name>
    <dbReference type="NCBI Taxonomy" id="253824"/>
    <lineage>
        <taxon>Bacteria</taxon>
        <taxon>Bacillati</taxon>
        <taxon>Actinomycetota</taxon>
        <taxon>Actinomycetes</taxon>
        <taxon>Propionibacteriales</taxon>
        <taxon>Nocardioidaceae</taxon>
        <taxon>environmental samples</taxon>
    </lineage>
</organism>
<dbReference type="AlphaFoldDB" id="A0A6J4M7K7"/>
<evidence type="ECO:0000256" key="1">
    <source>
        <dbReference type="SAM" id="MobiDB-lite"/>
    </source>
</evidence>
<gene>
    <name evidence="3" type="ORF">AVDCRST_MAG36-2059</name>
</gene>
<sequence length="172" mass="18706">MTDSSTYSGTDRSTDSSEGNAKVHSLIKDARIAMLTTLSTEGQLVSRPMAVQQTEFEGDVWFFAEADSPKIDDITRDPRVNVAYSSGDFVSLAGTASIVRDVEKKRELWDANASAWFGEKDAEDPSVVLIKVDAETAEYWDTPSRPATLIKVVKAKLTGSRPDAGETGLVEL</sequence>
<dbReference type="Pfam" id="PF16242">
    <property type="entry name" value="Pyrid_ox_like"/>
    <property type="match status" value="1"/>
</dbReference>
<dbReference type="InterPro" id="IPR052917">
    <property type="entry name" value="Stress-Dev_Protein"/>
</dbReference>
<proteinExistence type="predicted"/>
<feature type="domain" description="General stress protein FMN-binding split barrel" evidence="2">
    <location>
        <begin position="21"/>
        <end position="163"/>
    </location>
</feature>
<accession>A0A6J4M7K7</accession>
<name>A0A6J4M7K7_9ACTN</name>
<dbReference type="InterPro" id="IPR038725">
    <property type="entry name" value="YdaG_split_barrel_FMN-bd"/>
</dbReference>
<feature type="region of interest" description="Disordered" evidence="1">
    <location>
        <begin position="1"/>
        <end position="22"/>
    </location>
</feature>
<dbReference type="EMBL" id="CADCUH010000135">
    <property type="protein sequence ID" value="CAA9352110.1"/>
    <property type="molecule type" value="Genomic_DNA"/>
</dbReference>
<dbReference type="Gene3D" id="2.30.110.10">
    <property type="entry name" value="Electron Transport, Fmn-binding Protein, Chain A"/>
    <property type="match status" value="1"/>
</dbReference>
<evidence type="ECO:0000259" key="2">
    <source>
        <dbReference type="Pfam" id="PF16242"/>
    </source>
</evidence>
<dbReference type="PANTHER" id="PTHR34818:SF1">
    <property type="entry name" value="PROTEIN BLI-3"/>
    <property type="match status" value="1"/>
</dbReference>
<evidence type="ECO:0000313" key="3">
    <source>
        <dbReference type="EMBL" id="CAA9352110.1"/>
    </source>
</evidence>
<dbReference type="PANTHER" id="PTHR34818">
    <property type="entry name" value="PROTEIN BLI-3"/>
    <property type="match status" value="1"/>
</dbReference>
<feature type="compositionally biased region" description="Polar residues" evidence="1">
    <location>
        <begin position="1"/>
        <end position="19"/>
    </location>
</feature>
<reference evidence="3" key="1">
    <citation type="submission" date="2020-02" db="EMBL/GenBank/DDBJ databases">
        <authorList>
            <person name="Meier V. D."/>
        </authorList>
    </citation>
    <scope>NUCLEOTIDE SEQUENCE</scope>
    <source>
        <strain evidence="3">AVDCRST_MAG36</strain>
    </source>
</reference>
<dbReference type="InterPro" id="IPR012349">
    <property type="entry name" value="Split_barrel_FMN-bd"/>
</dbReference>